<comment type="caution">
    <text evidence="3">The sequence shown here is derived from an EMBL/GenBank/DDBJ whole genome shotgun (WGS) entry which is preliminary data.</text>
</comment>
<dbReference type="PANTHER" id="PTHR42659:SF1">
    <property type="entry name" value="OXIDOREDUCTASE"/>
    <property type="match status" value="1"/>
</dbReference>
<dbReference type="InterPro" id="IPR016166">
    <property type="entry name" value="FAD-bd_PCMH"/>
</dbReference>
<dbReference type="InterPro" id="IPR005107">
    <property type="entry name" value="CO_DH_flav_C"/>
</dbReference>
<feature type="domain" description="FAD-binding PCMH-type" evidence="2">
    <location>
        <begin position="1"/>
        <end position="220"/>
    </location>
</feature>
<dbReference type="InterPro" id="IPR016167">
    <property type="entry name" value="FAD-bd_PCMH_sub1"/>
</dbReference>
<dbReference type="PANTHER" id="PTHR42659">
    <property type="entry name" value="XANTHINE DEHYDROGENASE SUBUNIT C-RELATED"/>
    <property type="match status" value="1"/>
</dbReference>
<dbReference type="PROSITE" id="PS51387">
    <property type="entry name" value="FAD_PCMH"/>
    <property type="match status" value="1"/>
</dbReference>
<dbReference type="InterPro" id="IPR036318">
    <property type="entry name" value="FAD-bd_PCMH-like_sf"/>
</dbReference>
<dbReference type="RefSeq" id="WP_063276274.1">
    <property type="nucleotide sequence ID" value="NZ_LQMT02000005.1"/>
</dbReference>
<proteinExistence type="predicted"/>
<dbReference type="Pfam" id="PF03450">
    <property type="entry name" value="CO_deh_flav_C"/>
    <property type="match status" value="1"/>
</dbReference>
<dbReference type="Pfam" id="PF00941">
    <property type="entry name" value="FAD_binding_5"/>
    <property type="match status" value="1"/>
</dbReference>
<dbReference type="SUPFAM" id="SSF56176">
    <property type="entry name" value="FAD-binding/transporter-associated domain-like"/>
    <property type="match status" value="1"/>
</dbReference>
<dbReference type="InterPro" id="IPR016169">
    <property type="entry name" value="FAD-bd_PCMH_sub2"/>
</dbReference>
<organism evidence="3 4">
    <name type="scientific">Amycolatopsis keratiniphila subsp. keratiniphila</name>
    <dbReference type="NCBI Taxonomy" id="227715"/>
    <lineage>
        <taxon>Bacteria</taxon>
        <taxon>Bacillati</taxon>
        <taxon>Actinomycetota</taxon>
        <taxon>Actinomycetes</taxon>
        <taxon>Pseudonocardiales</taxon>
        <taxon>Pseudonocardiaceae</taxon>
        <taxon>Amycolatopsis</taxon>
        <taxon>Amycolatopsis japonica group</taxon>
    </lineage>
</organism>
<evidence type="ECO:0000313" key="4">
    <source>
        <dbReference type="Proteomes" id="UP000076660"/>
    </source>
</evidence>
<dbReference type="InterPro" id="IPR002346">
    <property type="entry name" value="Mopterin_DH_FAD-bd"/>
</dbReference>
<gene>
    <name evidence="3" type="ORF">AVR91_0203565</name>
</gene>
<name>A0A1W2M2V9_9PSEU</name>
<dbReference type="Proteomes" id="UP000076660">
    <property type="component" value="Unassembled WGS sequence"/>
</dbReference>
<dbReference type="EMBL" id="LQMT02000005">
    <property type="protein sequence ID" value="ONF74377.1"/>
    <property type="molecule type" value="Genomic_DNA"/>
</dbReference>
<dbReference type="InterPro" id="IPR051312">
    <property type="entry name" value="Diverse_Substr_Oxidored"/>
</dbReference>
<dbReference type="GO" id="GO:0071949">
    <property type="term" value="F:FAD binding"/>
    <property type="evidence" value="ECO:0007669"/>
    <property type="project" value="InterPro"/>
</dbReference>
<reference evidence="3 4" key="1">
    <citation type="submission" date="2016-12" db="EMBL/GenBank/DDBJ databases">
        <title>Amycolatopsis keratiniphila subsp. keratiniphila genome sequencing and assembly.</title>
        <authorList>
            <person name="Mayilraj S."/>
            <person name="Kaur N."/>
        </authorList>
    </citation>
    <scope>NUCLEOTIDE SEQUENCE [LARGE SCALE GENOMIC DNA]</scope>
    <source>
        <strain evidence="3 4">DSM 44409</strain>
    </source>
</reference>
<protein>
    <submittedName>
        <fullName evidence="3">FAD-binding molybdopterin dehydrogenase</fullName>
    </submittedName>
</protein>
<dbReference type="Gene3D" id="3.30.465.10">
    <property type="match status" value="2"/>
</dbReference>
<dbReference type="Gene3D" id="3.30.390.50">
    <property type="entry name" value="CO dehydrogenase flavoprotein, C-terminal domain"/>
    <property type="match status" value="1"/>
</dbReference>
<dbReference type="Gene3D" id="3.30.43.10">
    <property type="entry name" value="Uridine Diphospho-n-acetylenolpyruvylglucosamine Reductase, domain 2"/>
    <property type="match status" value="1"/>
</dbReference>
<evidence type="ECO:0000256" key="1">
    <source>
        <dbReference type="ARBA" id="ARBA00023002"/>
    </source>
</evidence>
<dbReference type="OrthoDB" id="9814706at2"/>
<keyword evidence="1" id="KW-0560">Oxidoreductase</keyword>
<dbReference type="InterPro" id="IPR036683">
    <property type="entry name" value="CO_DH_flav_C_dom_sf"/>
</dbReference>
<evidence type="ECO:0000313" key="3">
    <source>
        <dbReference type="EMBL" id="ONF74377.1"/>
    </source>
</evidence>
<accession>A0A1W2M2V9</accession>
<dbReference type="AlphaFoldDB" id="A0A1W2M2V9"/>
<dbReference type="SMART" id="SM01092">
    <property type="entry name" value="CO_deh_flav_C"/>
    <property type="match status" value="1"/>
</dbReference>
<sequence>MRPFTLHQPSTIREALDVLTKHPNARVIAGGTDVLTLLRDAVIRSSQLVDIAGIGLHGIRHHDDGTTHIGATTRNNVADRRLRERFPALIQALSSGASPQIRNMATFGGNLLQHTRCPYYRQPEFACNRRAPGSGCAALHGDRRRSAIFGASRTCLAVHPSDLAVALAALDAIVVVEGKDGIRRIPARGLHRPPGTTPERPTELHPTDLLTSIELTTSPRARRSRYVKFRDRASFTFAVASAAVALDVAEGVVRSARIVLGGVAPLPWAASKAEEALVGRTLDDEAISAASKAATHGVDISTRNEYKVELVQRVVHRALSDLGGRS</sequence>
<dbReference type="GO" id="GO:0016491">
    <property type="term" value="F:oxidoreductase activity"/>
    <property type="evidence" value="ECO:0007669"/>
    <property type="project" value="UniProtKB-KW"/>
</dbReference>
<dbReference type="SUPFAM" id="SSF55447">
    <property type="entry name" value="CO dehydrogenase flavoprotein C-terminal domain-like"/>
    <property type="match status" value="1"/>
</dbReference>
<evidence type="ECO:0000259" key="2">
    <source>
        <dbReference type="PROSITE" id="PS51387"/>
    </source>
</evidence>